<evidence type="ECO:0000313" key="3">
    <source>
        <dbReference type="Proteomes" id="UP000680038"/>
    </source>
</evidence>
<keyword evidence="3" id="KW-1185">Reference proteome</keyword>
<evidence type="ECO:0000259" key="1">
    <source>
        <dbReference type="Pfam" id="PF04230"/>
    </source>
</evidence>
<dbReference type="RefSeq" id="WP_215239012.1">
    <property type="nucleotide sequence ID" value="NZ_CAJRAF010000002.1"/>
</dbReference>
<reference evidence="2" key="1">
    <citation type="submission" date="2021-04" db="EMBL/GenBank/DDBJ databases">
        <authorList>
            <person name="Rodrigo-Torres L."/>
            <person name="Arahal R. D."/>
            <person name="Lucena T."/>
        </authorList>
    </citation>
    <scope>NUCLEOTIDE SEQUENCE</scope>
    <source>
        <strain evidence="2">CECT 9275</strain>
    </source>
</reference>
<name>A0A916JFI6_9BACT</name>
<accession>A0A916JFI6</accession>
<dbReference type="Pfam" id="PF04230">
    <property type="entry name" value="PS_pyruv_trans"/>
    <property type="match status" value="1"/>
</dbReference>
<dbReference type="InterPro" id="IPR007345">
    <property type="entry name" value="Polysacch_pyruvyl_Trfase"/>
</dbReference>
<proteinExistence type="predicted"/>
<sequence length="426" mass="47721">MRNIRYPGRREFLKGSALAALSLLTPLQGFSNKKNPVLILRSSWQTVNIGDIGHTPGVLALLEKYLPGVEVRLWPSDVGNGVEEMLMKRFPKLKIIKTDEDKKSAMAEADFMLHGSGPSLVARATLEDWRKTGKPYGVYGITFPGVYGTPDQARKASPQDIELLNNARFAYFRDSVSLSIAKEVGVKCPIMEFGPDGAFAVDVKDDASAIDFMKTHHLEEGKFMCVIPRYRYTPWWKIPSKKRTIDEEKDAINQKMKEHDNGPIRDTIIAVVRQTSMKILICPEDETQVSIGKEMLYDKLPEDVKAKVVLREKYWLTDEAVSTYIRSAGLFGLEMHSPIMCIGNGIPATVGRFGEQTSKGFMWKDIGLGDWLFDMDVPSDVSAITPAVLAIAKDPKSAKKKALKARDFVVKRQQETMAVLKKNLYS</sequence>
<comment type="caution">
    <text evidence="2">The sequence shown here is derived from an EMBL/GenBank/DDBJ whole genome shotgun (WGS) entry which is preliminary data.</text>
</comment>
<dbReference type="EMBL" id="CAJRAF010000002">
    <property type="protein sequence ID" value="CAG5000028.1"/>
    <property type="molecule type" value="Genomic_DNA"/>
</dbReference>
<protein>
    <recommendedName>
        <fullName evidence="1">Polysaccharide pyruvyl transferase domain-containing protein</fullName>
    </recommendedName>
</protein>
<evidence type="ECO:0000313" key="2">
    <source>
        <dbReference type="EMBL" id="CAG5000028.1"/>
    </source>
</evidence>
<dbReference type="Proteomes" id="UP000680038">
    <property type="component" value="Unassembled WGS sequence"/>
</dbReference>
<dbReference type="AlphaFoldDB" id="A0A916JFI6"/>
<gene>
    <name evidence="2" type="ORF">DYBT9275_02369</name>
</gene>
<feature type="domain" description="Polysaccharide pyruvyl transferase" evidence="1">
    <location>
        <begin position="48"/>
        <end position="347"/>
    </location>
</feature>
<organism evidence="2 3">
    <name type="scientific">Dyadobacter helix</name>
    <dbReference type="NCBI Taxonomy" id="2822344"/>
    <lineage>
        <taxon>Bacteria</taxon>
        <taxon>Pseudomonadati</taxon>
        <taxon>Bacteroidota</taxon>
        <taxon>Cytophagia</taxon>
        <taxon>Cytophagales</taxon>
        <taxon>Spirosomataceae</taxon>
        <taxon>Dyadobacter</taxon>
    </lineage>
</organism>